<geneLocation type="plasmid" evidence="3">
    <name>paeca1-b</name>
</geneLocation>
<accession>A0A7D5UKJ1</accession>
<evidence type="ECO:0000259" key="1">
    <source>
        <dbReference type="Pfam" id="PF18864"/>
    </source>
</evidence>
<protein>
    <recommendedName>
        <fullName evidence="1">AbiTii domain-containing protein</fullName>
    </recommendedName>
</protein>
<dbReference type="EMBL" id="CP039627">
    <property type="protein sequence ID" value="QLI60361.1"/>
    <property type="molecule type" value="Genomic_DNA"/>
</dbReference>
<organism evidence="2 3">
    <name type="scientific">Aeromonas caviae</name>
    <name type="common">Aeromonas punctata</name>
    <dbReference type="NCBI Taxonomy" id="648"/>
    <lineage>
        <taxon>Bacteria</taxon>
        <taxon>Pseudomonadati</taxon>
        <taxon>Pseudomonadota</taxon>
        <taxon>Gammaproteobacteria</taxon>
        <taxon>Aeromonadales</taxon>
        <taxon>Aeromonadaceae</taxon>
        <taxon>Aeromonas</taxon>
    </lineage>
</organism>
<evidence type="ECO:0000313" key="2">
    <source>
        <dbReference type="EMBL" id="QLI60361.1"/>
    </source>
</evidence>
<evidence type="ECO:0000313" key="3">
    <source>
        <dbReference type="Proteomes" id="UP000266778"/>
    </source>
</evidence>
<feature type="domain" description="AbiTii" evidence="1">
    <location>
        <begin position="1"/>
        <end position="36"/>
    </location>
</feature>
<sequence>MKRIMGAVRNQVLNWALELEMEGILGAGMSFNAERAAAGAAGDPHSY</sequence>
<reference evidence="2 3" key="1">
    <citation type="submission" date="2019-04" db="EMBL/GenBank/DDBJ databases">
        <title>Novel transposon Tn6433 variants accelerate the dissemination of tet(E) in Aeromonas under oxytetracycline stresses.</title>
        <authorList>
            <person name="Shi Y."/>
            <person name="Tian Z."/>
            <person name="Zhang Y."/>
            <person name="Zhang H."/>
            <person name="Yang M."/>
        </authorList>
    </citation>
    <scope>NUCLEOTIDE SEQUENCE [LARGE SCALE GENOMIC DNA]</scope>
    <source>
        <strain evidence="2 3">T25-39</strain>
        <plasmid evidence="3">paeca1-b</plasmid>
    </source>
</reference>
<dbReference type="Proteomes" id="UP000266778">
    <property type="component" value="Plasmid pAeca1-b"/>
</dbReference>
<keyword evidence="2" id="KW-0614">Plasmid</keyword>
<proteinExistence type="predicted"/>
<dbReference type="InterPro" id="IPR041304">
    <property type="entry name" value="AbiTii"/>
</dbReference>
<gene>
    <name evidence="2" type="ORF">C1C91_22215</name>
</gene>
<name>A0A7D5UKJ1_AERCA</name>
<dbReference type="AlphaFoldDB" id="A0A7D5UKJ1"/>
<dbReference type="Pfam" id="PF18864">
    <property type="entry name" value="AbiTii"/>
    <property type="match status" value="1"/>
</dbReference>